<evidence type="ECO:0000256" key="5">
    <source>
        <dbReference type="SAM" id="MobiDB-lite"/>
    </source>
</evidence>
<dbReference type="GO" id="GO:0005789">
    <property type="term" value="C:endoplasmic reticulum membrane"/>
    <property type="evidence" value="ECO:0007669"/>
    <property type="project" value="TreeGrafter"/>
</dbReference>
<dbReference type="SUPFAM" id="SSF49899">
    <property type="entry name" value="Concanavalin A-like lectins/glucanases"/>
    <property type="match status" value="1"/>
</dbReference>
<dbReference type="InterPro" id="IPR005629">
    <property type="entry name" value="Skn1/Kre6/Sbg1"/>
</dbReference>
<sequence>VLEGSASLISSSLQIAPGMPDEYRVMGLNYAQDPPSCIYGGTCTTPGANYIGVPSAVYAKRGHKSWYQGLRYSANNFCKPDPKAKQSYSTVAASVKAGITENSCSVDICPASDDVYGDLSLIDGKGEDHWGINSNGTCYPLWNVYTGAYLCDPDNTYWKCAQPRNATTTPKSNAMSQFNYQMDAISSNWPVHVGAYTDYVVYQVEWVTGKNGYVRWMLEGNPIFEVPAASIWDVPQNGNKTNPEKIMLEEPMYIIFNVALSSSWGATPPNPGKKCRGDGSDEETNKICDSFPLYLKIDYIRLYQDLADDLEADNYMHVGCDPKTHPTKKWIEAHIDEYQDDDNQHKDDAAEDWQVCEREMPVLVLVILGWSTVHNSNLQLFRFPWQQYLRRLVCFSSVAWSIIKENNAAAVLKKKGKSAVDLAMGSNLQDEARLEQVRYTTERGSYGNGHRQGHDIHHRPRDNYSQNFV</sequence>
<comment type="subcellular location">
    <subcellularLocation>
        <location evidence="1">Membrane</location>
    </subcellularLocation>
</comment>
<evidence type="ECO:0000256" key="2">
    <source>
        <dbReference type="ARBA" id="ARBA00023136"/>
    </source>
</evidence>
<evidence type="ECO:0000313" key="6">
    <source>
        <dbReference type="EMBL" id="OWZ21594.1"/>
    </source>
</evidence>
<evidence type="ECO:0000256" key="4">
    <source>
        <dbReference type="ARBA" id="ARBA00023316"/>
    </source>
</evidence>
<dbReference type="GO" id="GO:0005886">
    <property type="term" value="C:plasma membrane"/>
    <property type="evidence" value="ECO:0007669"/>
    <property type="project" value="TreeGrafter"/>
</dbReference>
<reference evidence="7" key="1">
    <citation type="submission" date="2017-03" db="EMBL/GenBank/DDBJ databases">
        <title>Phytopthora megakarya and P. palmivora, two closely related causual agents of cacao black pod achieved similar genome size and gene model numbers by different mechanisms.</title>
        <authorList>
            <person name="Ali S."/>
            <person name="Shao J."/>
            <person name="Larry D.J."/>
            <person name="Kronmiller B."/>
            <person name="Shen D."/>
            <person name="Strem M.D."/>
            <person name="Melnick R.L."/>
            <person name="Guiltinan M.J."/>
            <person name="Tyler B.M."/>
            <person name="Meinhardt L.W."/>
            <person name="Bailey B.A."/>
        </authorList>
    </citation>
    <scope>NUCLEOTIDE SEQUENCE [LARGE SCALE GENOMIC DNA]</scope>
    <source>
        <strain evidence="7">zdho120</strain>
    </source>
</reference>
<dbReference type="PANTHER" id="PTHR31361">
    <property type="entry name" value="BETA-GLUCAN SYNTHESIS-ASSOCIATED PROTEIN KRE6-RELATED"/>
    <property type="match status" value="1"/>
</dbReference>
<keyword evidence="4" id="KW-0961">Cell wall biogenesis/degradation</keyword>
<dbReference type="OrthoDB" id="412647at2759"/>
<accession>A0A225WV80</accession>
<evidence type="ECO:0000256" key="3">
    <source>
        <dbReference type="ARBA" id="ARBA00023180"/>
    </source>
</evidence>
<protein>
    <submittedName>
        <fullName evidence="6">Beta-glucan synthesis-associated protein</fullName>
    </submittedName>
</protein>
<dbReference type="Gene3D" id="2.60.120.200">
    <property type="match status" value="1"/>
</dbReference>
<evidence type="ECO:0000256" key="1">
    <source>
        <dbReference type="ARBA" id="ARBA00004370"/>
    </source>
</evidence>
<keyword evidence="3" id="KW-0325">Glycoprotein</keyword>
<dbReference type="GO" id="GO:0015926">
    <property type="term" value="F:glucosidase activity"/>
    <property type="evidence" value="ECO:0007669"/>
    <property type="project" value="TreeGrafter"/>
</dbReference>
<evidence type="ECO:0000313" key="7">
    <source>
        <dbReference type="Proteomes" id="UP000198211"/>
    </source>
</evidence>
<dbReference type="GO" id="GO:0006078">
    <property type="term" value="P:(1-&gt;6)-beta-D-glucan biosynthetic process"/>
    <property type="evidence" value="ECO:0007669"/>
    <property type="project" value="TreeGrafter"/>
</dbReference>
<keyword evidence="2" id="KW-0472">Membrane</keyword>
<dbReference type="Proteomes" id="UP000198211">
    <property type="component" value="Unassembled WGS sequence"/>
</dbReference>
<dbReference type="EMBL" id="NBNE01000208">
    <property type="protein sequence ID" value="OWZ21594.1"/>
    <property type="molecule type" value="Genomic_DNA"/>
</dbReference>
<organism evidence="6 7">
    <name type="scientific">Phytophthora megakarya</name>
    <dbReference type="NCBI Taxonomy" id="4795"/>
    <lineage>
        <taxon>Eukaryota</taxon>
        <taxon>Sar</taxon>
        <taxon>Stramenopiles</taxon>
        <taxon>Oomycota</taxon>
        <taxon>Peronosporomycetes</taxon>
        <taxon>Peronosporales</taxon>
        <taxon>Peronosporaceae</taxon>
        <taxon>Phytophthora</taxon>
    </lineage>
</organism>
<dbReference type="Pfam" id="PF03935">
    <property type="entry name" value="SKN1_KRE6_Sbg1"/>
    <property type="match status" value="1"/>
</dbReference>
<dbReference type="PANTHER" id="PTHR31361:SF1">
    <property type="entry name" value="BETA-GLUCAN SYNTHESIS-ASSOCIATED PROTEIN KRE6-RELATED"/>
    <property type="match status" value="1"/>
</dbReference>
<name>A0A225WV80_9STRA</name>
<proteinExistence type="predicted"/>
<feature type="region of interest" description="Disordered" evidence="5">
    <location>
        <begin position="443"/>
        <end position="469"/>
    </location>
</feature>
<keyword evidence="7" id="KW-1185">Reference proteome</keyword>
<dbReference type="STRING" id="4795.A0A225WV80"/>
<comment type="caution">
    <text evidence="6">The sequence shown here is derived from an EMBL/GenBank/DDBJ whole genome shotgun (WGS) entry which is preliminary data.</text>
</comment>
<dbReference type="InterPro" id="IPR013320">
    <property type="entry name" value="ConA-like_dom_sf"/>
</dbReference>
<dbReference type="FunFam" id="2.60.120.200:FF:000157">
    <property type="entry name" value="Beta-glucan synthesis-associated protein SKN1"/>
    <property type="match status" value="1"/>
</dbReference>
<dbReference type="AlphaFoldDB" id="A0A225WV80"/>
<dbReference type="GO" id="GO:0071555">
    <property type="term" value="P:cell wall organization"/>
    <property type="evidence" value="ECO:0007669"/>
    <property type="project" value="UniProtKB-KW"/>
</dbReference>
<feature type="non-terminal residue" evidence="6">
    <location>
        <position position="1"/>
    </location>
</feature>
<gene>
    <name evidence="6" type="ORF">PHMEG_0003833</name>
</gene>